<dbReference type="InterPro" id="IPR029069">
    <property type="entry name" value="HotDog_dom_sf"/>
</dbReference>
<comment type="caution">
    <text evidence="2">The sequence shown here is derived from an EMBL/GenBank/DDBJ whole genome shotgun (WGS) entry which is preliminary data.</text>
</comment>
<feature type="compositionally biased region" description="Basic residues" evidence="1">
    <location>
        <begin position="1"/>
        <end position="19"/>
    </location>
</feature>
<sequence length="210" mass="22945">MPGTRKHAPHNATTARKRNRDSQVSLLPSCDMIQEYAQAPPATNLLSSKIRGMTNETATFRGWKKLPDNRIGHALFSLGMIARVPYFGTVAPNVVRLEPGVCEVTAPKWFGIHNHIGTFHAIAACNLAEVAMGMLSEATVPTTHRWIPKAMNVQYLAKAESGLRAVAQLPEVPDFGAITEGRDLVVPVSIYDKQGVEVVHADITTWVTPK</sequence>
<evidence type="ECO:0008006" key="4">
    <source>
        <dbReference type="Google" id="ProtNLM"/>
    </source>
</evidence>
<dbReference type="SUPFAM" id="SSF54637">
    <property type="entry name" value="Thioesterase/thiol ester dehydrase-isomerase"/>
    <property type="match status" value="1"/>
</dbReference>
<gene>
    <name evidence="2" type="ORF">NRB20_62050</name>
</gene>
<protein>
    <recommendedName>
        <fullName evidence="4">Thioesterase</fullName>
    </recommendedName>
</protein>
<organism evidence="2 3">
    <name type="scientific">Nocardia macrotermitis</name>
    <dbReference type="NCBI Taxonomy" id="2585198"/>
    <lineage>
        <taxon>Bacteria</taxon>
        <taxon>Bacillati</taxon>
        <taxon>Actinomycetota</taxon>
        <taxon>Actinomycetes</taxon>
        <taxon>Mycobacteriales</taxon>
        <taxon>Nocardiaceae</taxon>
        <taxon>Nocardia</taxon>
    </lineage>
</organism>
<evidence type="ECO:0000313" key="2">
    <source>
        <dbReference type="EMBL" id="MQY23078.1"/>
    </source>
</evidence>
<dbReference type="InterPro" id="IPR027961">
    <property type="entry name" value="DUF4442"/>
</dbReference>
<feature type="region of interest" description="Disordered" evidence="1">
    <location>
        <begin position="1"/>
        <end position="21"/>
    </location>
</feature>
<dbReference type="Pfam" id="PF14539">
    <property type="entry name" value="DUF4442"/>
    <property type="match status" value="1"/>
</dbReference>
<dbReference type="CDD" id="cd03443">
    <property type="entry name" value="PaaI_thioesterase"/>
    <property type="match status" value="1"/>
</dbReference>
<name>A0A7K0DBM4_9NOCA</name>
<dbReference type="EMBL" id="WEGK01000017">
    <property type="protein sequence ID" value="MQY23078.1"/>
    <property type="molecule type" value="Genomic_DNA"/>
</dbReference>
<reference evidence="2 3" key="1">
    <citation type="submission" date="2019-10" db="EMBL/GenBank/DDBJ databases">
        <title>Nocardia macrotermitis sp. nov. and Nocardia aurantia sp. nov., isolated from the gut of fungus growing-termite Macrotermes natalensis.</title>
        <authorList>
            <person name="Benndorf R."/>
            <person name="Schwitalla J."/>
            <person name="Martin K."/>
            <person name="De Beer W."/>
            <person name="Kaster A.-K."/>
            <person name="Vollmers J."/>
            <person name="Poulsen M."/>
            <person name="Beemelmanns C."/>
        </authorList>
    </citation>
    <scope>NUCLEOTIDE SEQUENCE [LARGE SCALE GENOMIC DNA]</scope>
    <source>
        <strain evidence="2 3">RB20</strain>
    </source>
</reference>
<dbReference type="Gene3D" id="3.10.129.10">
    <property type="entry name" value="Hotdog Thioesterase"/>
    <property type="match status" value="1"/>
</dbReference>
<keyword evidence="3" id="KW-1185">Reference proteome</keyword>
<proteinExistence type="predicted"/>
<evidence type="ECO:0000256" key="1">
    <source>
        <dbReference type="SAM" id="MobiDB-lite"/>
    </source>
</evidence>
<dbReference type="Proteomes" id="UP000438448">
    <property type="component" value="Unassembled WGS sequence"/>
</dbReference>
<accession>A0A7K0DBM4</accession>
<evidence type="ECO:0000313" key="3">
    <source>
        <dbReference type="Proteomes" id="UP000438448"/>
    </source>
</evidence>
<dbReference type="AlphaFoldDB" id="A0A7K0DBM4"/>